<feature type="binding site" evidence="12 16">
    <location>
        <position position="415"/>
    </location>
    <ligand>
        <name>substrate</name>
    </ligand>
</feature>
<feature type="binding site" evidence="12 16">
    <location>
        <position position="255"/>
    </location>
    <ligand>
        <name>substrate</name>
    </ligand>
</feature>
<keyword evidence="7 12" id="KW-0862">Zinc</keyword>
<evidence type="ECO:0000313" key="19">
    <source>
        <dbReference type="EMBL" id="MCV9928785.1"/>
    </source>
</evidence>
<feature type="binding site" evidence="12 17">
    <location>
        <position position="258"/>
    </location>
    <ligand>
        <name>Zn(2+)</name>
        <dbReference type="ChEBI" id="CHEBI:29105"/>
    </ligand>
</feature>
<dbReference type="Proteomes" id="UP001151079">
    <property type="component" value="Unassembled WGS sequence"/>
</dbReference>
<dbReference type="HAMAP" id="MF_01024">
    <property type="entry name" value="HisD"/>
    <property type="match status" value="1"/>
</dbReference>
<dbReference type="GO" id="GO:0000105">
    <property type="term" value="P:L-histidine biosynthetic process"/>
    <property type="evidence" value="ECO:0007669"/>
    <property type="project" value="UniProtKB-UniRule"/>
</dbReference>
<dbReference type="InterPro" id="IPR016161">
    <property type="entry name" value="Ald_DH/histidinol_DH"/>
</dbReference>
<dbReference type="PRINTS" id="PR00083">
    <property type="entry name" value="HOLDHDRGNASE"/>
</dbReference>
<dbReference type="GO" id="GO:0004399">
    <property type="term" value="F:histidinol dehydrogenase activity"/>
    <property type="evidence" value="ECO:0007669"/>
    <property type="project" value="UniProtKB-UniRule"/>
</dbReference>
<dbReference type="InterPro" id="IPR022695">
    <property type="entry name" value="Histidinol_DH_monofunct"/>
</dbReference>
<dbReference type="Pfam" id="PF00815">
    <property type="entry name" value="Histidinol_dh"/>
    <property type="match status" value="1"/>
</dbReference>
<dbReference type="PANTHER" id="PTHR21256">
    <property type="entry name" value="HISTIDINOL DEHYDROGENASE HDH"/>
    <property type="match status" value="1"/>
</dbReference>
<dbReference type="RefSeq" id="WP_264206894.1">
    <property type="nucleotide sequence ID" value="NZ_JAOZEW010000014.1"/>
</dbReference>
<evidence type="ECO:0000256" key="9">
    <source>
        <dbReference type="ARBA" id="ARBA00023027"/>
    </source>
</evidence>
<evidence type="ECO:0000256" key="16">
    <source>
        <dbReference type="PIRSR" id="PIRSR000099-3"/>
    </source>
</evidence>
<evidence type="ECO:0000256" key="11">
    <source>
        <dbReference type="ARBA" id="ARBA00049489"/>
    </source>
</evidence>
<keyword evidence="5 12" id="KW-0028">Amino-acid biosynthesis</keyword>
<feature type="binding site" evidence="12 16">
    <location>
        <position position="233"/>
    </location>
    <ligand>
        <name>substrate</name>
    </ligand>
</feature>
<feature type="binding site" evidence="12 17">
    <location>
        <position position="356"/>
    </location>
    <ligand>
        <name>Zn(2+)</name>
        <dbReference type="ChEBI" id="CHEBI:29105"/>
    </ligand>
</feature>
<dbReference type="PROSITE" id="PS00611">
    <property type="entry name" value="HISOL_DEHYDROGENASE"/>
    <property type="match status" value="1"/>
</dbReference>
<feature type="active site" description="Proton acceptor" evidence="12 14">
    <location>
        <position position="322"/>
    </location>
</feature>
<comment type="caution">
    <text evidence="19">The sequence shown here is derived from an EMBL/GenBank/DDBJ whole genome shotgun (WGS) entry which is preliminary data.</text>
</comment>
<feature type="binding site" evidence="12 16">
    <location>
        <position position="410"/>
    </location>
    <ligand>
        <name>substrate</name>
    </ligand>
</feature>
<reference evidence="19" key="1">
    <citation type="submission" date="2022-10" db="EMBL/GenBank/DDBJ databases">
        <title>Two novel species of Flavobacterium.</title>
        <authorList>
            <person name="Liu Q."/>
            <person name="Xin Y.-H."/>
        </authorList>
    </citation>
    <scope>NUCLEOTIDE SEQUENCE</scope>
    <source>
        <strain evidence="19">LS1R49</strain>
    </source>
</reference>
<evidence type="ECO:0000256" key="4">
    <source>
        <dbReference type="ARBA" id="ARBA00012965"/>
    </source>
</evidence>
<keyword evidence="8 12" id="KW-0560">Oxidoreductase</keyword>
<dbReference type="CDD" id="cd06572">
    <property type="entry name" value="Histidinol_dh"/>
    <property type="match status" value="1"/>
</dbReference>
<feature type="binding site" evidence="12 15">
    <location>
        <position position="186"/>
    </location>
    <ligand>
        <name>NAD(+)</name>
        <dbReference type="ChEBI" id="CHEBI:57540"/>
    </ligand>
</feature>
<evidence type="ECO:0000256" key="8">
    <source>
        <dbReference type="ARBA" id="ARBA00023002"/>
    </source>
</evidence>
<keyword evidence="10 12" id="KW-0368">Histidine biosynthesis</keyword>
<keyword evidence="9 12" id="KW-0520">NAD</keyword>
<dbReference type="GO" id="GO:0005829">
    <property type="term" value="C:cytosol"/>
    <property type="evidence" value="ECO:0007669"/>
    <property type="project" value="TreeGrafter"/>
</dbReference>
<evidence type="ECO:0000256" key="13">
    <source>
        <dbReference type="PIRNR" id="PIRNR000099"/>
    </source>
</evidence>
<dbReference type="SUPFAM" id="SSF53720">
    <property type="entry name" value="ALDH-like"/>
    <property type="match status" value="1"/>
</dbReference>
<dbReference type="AlphaFoldDB" id="A0A9X2ZG75"/>
<sequence length="430" mass="46549">MNKIYSPKSETWSEILKRPTKTIDDIETTVKEIFKEVQKKGDEAVSKYTSIFDGIILEDYEVSQDEIVEAIALISDELKDAIQLAKSNIYKFHLAQKTERISVETTEGVNCWQEKRPIQKIGLYIPGGTAPLFSTVLMLAVPAAIAGSKEIVLCSPPDKNGKINPAILYAANLCGVTKIIKAGGIQAIAGMTFGTQSIPKVYKIFGPGNQFVTVAKQLATQYGVAIDMPAGPSELLVVADDSAVPAFVASDLLSQAEHGTDSQVILVSTSKELIDAVESEIQSQIAVLPRKAIAEKAIANSKLIYVENDAVALQLINEYGPEHFIICTNNDDFYVDGIYNAGSVFIGNYTPESAGDYASGTNHTLPTNGYAKNYSGVNLDSFMKSMTFQKITEKGILNIGKAIEVMAVAEGLQAHKNAVTLRLAQIEARE</sequence>
<dbReference type="InterPro" id="IPR001692">
    <property type="entry name" value="Histidinol_DH_CS"/>
</dbReference>
<protein>
    <recommendedName>
        <fullName evidence="4 12">Histidinol dehydrogenase</fullName>
        <shortName evidence="12">HDH</shortName>
        <ecNumber evidence="4 12">1.1.1.23</ecNumber>
    </recommendedName>
</protein>
<proteinExistence type="inferred from homology"/>
<evidence type="ECO:0000256" key="7">
    <source>
        <dbReference type="ARBA" id="ARBA00022833"/>
    </source>
</evidence>
<dbReference type="PANTHER" id="PTHR21256:SF2">
    <property type="entry name" value="HISTIDINE BIOSYNTHESIS TRIFUNCTIONAL PROTEIN"/>
    <property type="match status" value="1"/>
</dbReference>
<feature type="active site" description="Proton acceptor" evidence="12 14">
    <location>
        <position position="323"/>
    </location>
</feature>
<dbReference type="PIRSF" id="PIRSF000099">
    <property type="entry name" value="Histidinol_dh"/>
    <property type="match status" value="1"/>
</dbReference>
<organism evidence="19 20">
    <name type="scientific">Flavobacterium shii</name>
    <dbReference type="NCBI Taxonomy" id="2987687"/>
    <lineage>
        <taxon>Bacteria</taxon>
        <taxon>Pseudomonadati</taxon>
        <taxon>Bacteroidota</taxon>
        <taxon>Flavobacteriia</taxon>
        <taxon>Flavobacteriales</taxon>
        <taxon>Flavobacteriaceae</taxon>
        <taxon>Flavobacterium</taxon>
    </lineage>
</organism>
<evidence type="ECO:0000256" key="5">
    <source>
        <dbReference type="ARBA" id="ARBA00022605"/>
    </source>
</evidence>
<dbReference type="EMBL" id="JAOZEW010000014">
    <property type="protein sequence ID" value="MCV9928785.1"/>
    <property type="molecule type" value="Genomic_DNA"/>
</dbReference>
<dbReference type="InterPro" id="IPR012131">
    <property type="entry name" value="Hstdl_DH"/>
</dbReference>
<comment type="function">
    <text evidence="1 12">Catalyzes the sequential NAD-dependent oxidations of L-histidinol to L-histidinaldehyde and then to L-histidine.</text>
</comment>
<evidence type="ECO:0000313" key="20">
    <source>
        <dbReference type="Proteomes" id="UP001151079"/>
    </source>
</evidence>
<dbReference type="Gene3D" id="3.40.50.1980">
    <property type="entry name" value="Nitrogenase molybdenum iron protein domain"/>
    <property type="match status" value="2"/>
</dbReference>
<comment type="similarity">
    <text evidence="3 12 13 18">Belongs to the histidinol dehydrogenase family.</text>
</comment>
<comment type="catalytic activity">
    <reaction evidence="11 12">
        <text>L-histidinol + 2 NAD(+) + H2O = L-histidine + 2 NADH + 3 H(+)</text>
        <dbReference type="Rhea" id="RHEA:20641"/>
        <dbReference type="ChEBI" id="CHEBI:15377"/>
        <dbReference type="ChEBI" id="CHEBI:15378"/>
        <dbReference type="ChEBI" id="CHEBI:57540"/>
        <dbReference type="ChEBI" id="CHEBI:57595"/>
        <dbReference type="ChEBI" id="CHEBI:57699"/>
        <dbReference type="ChEBI" id="CHEBI:57945"/>
        <dbReference type="EC" id="1.1.1.23"/>
    </reaction>
</comment>
<feature type="binding site" evidence="12 16">
    <location>
        <position position="258"/>
    </location>
    <ligand>
        <name>substrate</name>
    </ligand>
</feature>
<dbReference type="EC" id="1.1.1.23" evidence="4 12"/>
<feature type="binding site" evidence="12 17">
    <location>
        <position position="415"/>
    </location>
    <ligand>
        <name>Zn(2+)</name>
        <dbReference type="ChEBI" id="CHEBI:29105"/>
    </ligand>
</feature>
<evidence type="ECO:0000256" key="18">
    <source>
        <dbReference type="RuleBase" id="RU004175"/>
    </source>
</evidence>
<evidence type="ECO:0000256" key="14">
    <source>
        <dbReference type="PIRSR" id="PIRSR000099-1"/>
    </source>
</evidence>
<feature type="binding site" evidence="12 15">
    <location>
        <position position="209"/>
    </location>
    <ligand>
        <name>NAD(+)</name>
        <dbReference type="ChEBI" id="CHEBI:57540"/>
    </ligand>
</feature>
<name>A0A9X2ZG75_9FLAO</name>
<accession>A0A9X2ZG75</accession>
<feature type="binding site" evidence="12 16">
    <location>
        <position position="356"/>
    </location>
    <ligand>
        <name>substrate</name>
    </ligand>
</feature>
<comment type="pathway">
    <text evidence="2 12">Amino-acid biosynthesis; L-histidine biosynthesis; L-histidine from 5-phospho-alpha-D-ribose 1-diphosphate: step 9/9.</text>
</comment>
<feature type="binding site" evidence="12 16">
    <location>
        <position position="323"/>
    </location>
    <ligand>
        <name>substrate</name>
    </ligand>
</feature>
<dbReference type="FunFam" id="1.20.5.1300:FF:000001">
    <property type="entry name" value="Histidine biosynthesis trifunctional protein"/>
    <property type="match status" value="1"/>
</dbReference>
<dbReference type="FunFam" id="3.40.50.1980:FF:000001">
    <property type="entry name" value="Histidinol dehydrogenase"/>
    <property type="match status" value="1"/>
</dbReference>
<dbReference type="GO" id="GO:0008270">
    <property type="term" value="F:zinc ion binding"/>
    <property type="evidence" value="ECO:0007669"/>
    <property type="project" value="UniProtKB-UniRule"/>
</dbReference>
<evidence type="ECO:0000256" key="6">
    <source>
        <dbReference type="ARBA" id="ARBA00022723"/>
    </source>
</evidence>
<dbReference type="FunFam" id="3.40.50.1980:FF:000002">
    <property type="entry name" value="Histidinol dehydrogenase, chloroplastic"/>
    <property type="match status" value="1"/>
</dbReference>
<keyword evidence="20" id="KW-1185">Reference proteome</keyword>
<evidence type="ECO:0000256" key="10">
    <source>
        <dbReference type="ARBA" id="ARBA00023102"/>
    </source>
</evidence>
<dbReference type="GO" id="GO:0051287">
    <property type="term" value="F:NAD binding"/>
    <property type="evidence" value="ECO:0007669"/>
    <property type="project" value="InterPro"/>
</dbReference>
<evidence type="ECO:0000256" key="1">
    <source>
        <dbReference type="ARBA" id="ARBA00003850"/>
    </source>
</evidence>
<evidence type="ECO:0000256" key="17">
    <source>
        <dbReference type="PIRSR" id="PIRSR000099-4"/>
    </source>
</evidence>
<evidence type="ECO:0000256" key="3">
    <source>
        <dbReference type="ARBA" id="ARBA00010178"/>
    </source>
</evidence>
<feature type="binding site" evidence="12 15">
    <location>
        <position position="124"/>
    </location>
    <ligand>
        <name>NAD(+)</name>
        <dbReference type="ChEBI" id="CHEBI:57540"/>
    </ligand>
</feature>
<dbReference type="Gene3D" id="1.20.5.1300">
    <property type="match status" value="1"/>
</dbReference>
<evidence type="ECO:0000256" key="2">
    <source>
        <dbReference type="ARBA" id="ARBA00004940"/>
    </source>
</evidence>
<gene>
    <name evidence="12 19" type="primary">hisD</name>
    <name evidence="19" type="ORF">OIU83_14030</name>
</gene>
<evidence type="ECO:0000256" key="15">
    <source>
        <dbReference type="PIRSR" id="PIRSR000099-2"/>
    </source>
</evidence>
<dbReference type="NCBIfam" id="TIGR00069">
    <property type="entry name" value="hisD"/>
    <property type="match status" value="1"/>
</dbReference>
<keyword evidence="6 12" id="KW-0479">Metal-binding</keyword>
<evidence type="ECO:0000256" key="12">
    <source>
        <dbReference type="HAMAP-Rule" id="MF_01024"/>
    </source>
</evidence>
<comment type="cofactor">
    <cofactor evidence="12 17">
        <name>Zn(2+)</name>
        <dbReference type="ChEBI" id="CHEBI:29105"/>
    </cofactor>
    <text evidence="12 17">Binds 1 zinc ion per subunit.</text>
</comment>
<feature type="binding site" evidence="12 17">
    <location>
        <position position="255"/>
    </location>
    <ligand>
        <name>Zn(2+)</name>
        <dbReference type="ChEBI" id="CHEBI:29105"/>
    </ligand>
</feature>